<gene>
    <name evidence="2" type="ORF">SHERM_07474</name>
</gene>
<accession>A0A9N7NRL4</accession>
<comment type="caution">
    <text evidence="2">The sequence shown here is derived from an EMBL/GenBank/DDBJ whole genome shotgun (WGS) entry which is preliminary data.</text>
</comment>
<dbReference type="Proteomes" id="UP001153555">
    <property type="component" value="Unassembled WGS sequence"/>
</dbReference>
<name>A0A9N7NRL4_STRHE</name>
<evidence type="ECO:0000259" key="1">
    <source>
        <dbReference type="Pfam" id="PF26130"/>
    </source>
</evidence>
<feature type="non-terminal residue" evidence="2">
    <location>
        <position position="308"/>
    </location>
</feature>
<dbReference type="EMBL" id="CACSLK010034108">
    <property type="protein sequence ID" value="CAA0841463.1"/>
    <property type="molecule type" value="Genomic_DNA"/>
</dbReference>
<keyword evidence="3" id="KW-1185">Reference proteome</keyword>
<dbReference type="AlphaFoldDB" id="A0A9N7NRL4"/>
<feature type="domain" description="PB1-like" evidence="1">
    <location>
        <begin position="2"/>
        <end position="98"/>
    </location>
</feature>
<dbReference type="OrthoDB" id="924636at2759"/>
<dbReference type="Pfam" id="PF26130">
    <property type="entry name" value="PB1-like"/>
    <property type="match status" value="1"/>
</dbReference>
<sequence length="308" mass="35767">DKFLIFVNYGGRFIKCGTSVEYLGGSFKTIHGLDVDRFGYFDLKEEVEKLGVDKFGKLVYIIPRKVGADNFKDVVDNSAVMEMIGHATRERTLLEVYVVGEIIEEGNNEEEVVVESASRSDEQFDIDSYIDNFSKPKNPDDVGLGAESQKDCLLNALKDLAPHVEHRNFARHVYMKWKKSFKGFTLKTIFWKIVLSTHLWDYNIYLEDLKFEDPDAYDDFMDRDPTKFCKAYISSLSRCYMIENNVSETFNELIVKGRSKHIIDMLELVISELMKRQHDKLLGLSGYTDQICPRIRNKLEHNKYMSRN</sequence>
<proteinExistence type="predicted"/>
<dbReference type="PANTHER" id="PTHR31973:SF187">
    <property type="entry name" value="MUTATOR TRANSPOSASE MUDRA PROTEIN"/>
    <property type="match status" value="1"/>
</dbReference>
<organism evidence="2 3">
    <name type="scientific">Striga hermonthica</name>
    <name type="common">Purple witchweed</name>
    <name type="synonym">Buchnera hermonthica</name>
    <dbReference type="NCBI Taxonomy" id="68872"/>
    <lineage>
        <taxon>Eukaryota</taxon>
        <taxon>Viridiplantae</taxon>
        <taxon>Streptophyta</taxon>
        <taxon>Embryophyta</taxon>
        <taxon>Tracheophyta</taxon>
        <taxon>Spermatophyta</taxon>
        <taxon>Magnoliopsida</taxon>
        <taxon>eudicotyledons</taxon>
        <taxon>Gunneridae</taxon>
        <taxon>Pentapetalae</taxon>
        <taxon>asterids</taxon>
        <taxon>lamiids</taxon>
        <taxon>Lamiales</taxon>
        <taxon>Orobanchaceae</taxon>
        <taxon>Buchnereae</taxon>
        <taxon>Striga</taxon>
    </lineage>
</organism>
<reference evidence="2" key="1">
    <citation type="submission" date="2019-12" db="EMBL/GenBank/DDBJ databases">
        <authorList>
            <person name="Scholes J."/>
        </authorList>
    </citation>
    <scope>NUCLEOTIDE SEQUENCE</scope>
</reference>
<dbReference type="InterPro" id="IPR058594">
    <property type="entry name" value="PB1-like_dom_pln"/>
</dbReference>
<evidence type="ECO:0000313" key="2">
    <source>
        <dbReference type="EMBL" id="CAA0841463.1"/>
    </source>
</evidence>
<evidence type="ECO:0000313" key="3">
    <source>
        <dbReference type="Proteomes" id="UP001153555"/>
    </source>
</evidence>
<protein>
    <recommendedName>
        <fullName evidence="1">PB1-like domain-containing protein</fullName>
    </recommendedName>
</protein>
<feature type="non-terminal residue" evidence="2">
    <location>
        <position position="1"/>
    </location>
</feature>
<dbReference type="PANTHER" id="PTHR31973">
    <property type="entry name" value="POLYPROTEIN, PUTATIVE-RELATED"/>
    <property type="match status" value="1"/>
</dbReference>